<evidence type="ECO:0000259" key="2">
    <source>
        <dbReference type="PROSITE" id="PS51299"/>
    </source>
</evidence>
<dbReference type="InterPro" id="IPR036887">
    <property type="entry name" value="HTH_APSES_sf"/>
</dbReference>
<dbReference type="InterPro" id="IPR057511">
    <property type="entry name" value="WH_GDS1"/>
</dbReference>
<gene>
    <name evidence="3" type="ORF">BC938DRAFT_482567</name>
</gene>
<evidence type="ECO:0000313" key="4">
    <source>
        <dbReference type="Proteomes" id="UP000274822"/>
    </source>
</evidence>
<feature type="compositionally biased region" description="Low complexity" evidence="1">
    <location>
        <begin position="1588"/>
        <end position="1604"/>
    </location>
</feature>
<evidence type="ECO:0000256" key="1">
    <source>
        <dbReference type="SAM" id="MobiDB-lite"/>
    </source>
</evidence>
<dbReference type="PANTHER" id="PTHR24216">
    <property type="entry name" value="PAXILLIN-RELATED"/>
    <property type="match status" value="1"/>
</dbReference>
<feature type="region of interest" description="Disordered" evidence="1">
    <location>
        <begin position="1024"/>
        <end position="1103"/>
    </location>
</feature>
<feature type="compositionally biased region" description="Basic and acidic residues" evidence="1">
    <location>
        <begin position="328"/>
        <end position="340"/>
    </location>
</feature>
<feature type="compositionally biased region" description="Gly residues" evidence="1">
    <location>
        <begin position="657"/>
        <end position="672"/>
    </location>
</feature>
<feature type="compositionally biased region" description="Gly residues" evidence="1">
    <location>
        <begin position="1715"/>
        <end position="1726"/>
    </location>
</feature>
<feature type="region of interest" description="Disordered" evidence="1">
    <location>
        <begin position="592"/>
        <end position="631"/>
    </location>
</feature>
<dbReference type="PROSITE" id="PS51299">
    <property type="entry name" value="HTH_APSES"/>
    <property type="match status" value="2"/>
</dbReference>
<dbReference type="SUPFAM" id="SSF54616">
    <property type="entry name" value="DNA-binding domain of Mlu1-box binding protein MBP1"/>
    <property type="match status" value="2"/>
</dbReference>
<feature type="compositionally biased region" description="Acidic residues" evidence="1">
    <location>
        <begin position="1605"/>
        <end position="1618"/>
    </location>
</feature>
<dbReference type="PANTHER" id="PTHR24216:SF65">
    <property type="entry name" value="PAXILLIN-LIKE PROTEIN 1"/>
    <property type="match status" value="1"/>
</dbReference>
<feature type="region of interest" description="Disordered" evidence="1">
    <location>
        <begin position="1"/>
        <end position="66"/>
    </location>
</feature>
<dbReference type="Pfam" id="PF25318">
    <property type="entry name" value="WHD_GDS1"/>
    <property type="match status" value="1"/>
</dbReference>
<feature type="region of interest" description="Disordered" evidence="1">
    <location>
        <begin position="255"/>
        <end position="351"/>
    </location>
</feature>
<reference evidence="3 4" key="1">
    <citation type="journal article" date="2018" name="New Phytol.">
        <title>Phylogenomics of Endogonaceae and evolution of mycorrhizas within Mucoromycota.</title>
        <authorList>
            <person name="Chang Y."/>
            <person name="Desiro A."/>
            <person name="Na H."/>
            <person name="Sandor L."/>
            <person name="Lipzen A."/>
            <person name="Clum A."/>
            <person name="Barry K."/>
            <person name="Grigoriev I.V."/>
            <person name="Martin F.M."/>
            <person name="Stajich J.E."/>
            <person name="Smith M.E."/>
            <person name="Bonito G."/>
            <person name="Spatafora J.W."/>
        </authorList>
    </citation>
    <scope>NUCLEOTIDE SEQUENCE [LARGE SCALE GENOMIC DNA]</scope>
    <source>
        <strain evidence="3 4">AD002</strain>
    </source>
</reference>
<feature type="region of interest" description="Disordered" evidence="1">
    <location>
        <begin position="786"/>
        <end position="889"/>
    </location>
</feature>
<feature type="domain" description="HTH APSES-type" evidence="2">
    <location>
        <begin position="1332"/>
        <end position="1443"/>
    </location>
</feature>
<feature type="compositionally biased region" description="Basic residues" evidence="1">
    <location>
        <begin position="262"/>
        <end position="272"/>
    </location>
</feature>
<feature type="compositionally biased region" description="Basic and acidic residues" evidence="1">
    <location>
        <begin position="16"/>
        <end position="31"/>
    </location>
</feature>
<feature type="domain" description="HTH APSES-type" evidence="2">
    <location>
        <begin position="918"/>
        <end position="1035"/>
    </location>
</feature>
<feature type="region of interest" description="Disordered" evidence="1">
    <location>
        <begin position="375"/>
        <end position="434"/>
    </location>
</feature>
<feature type="compositionally biased region" description="Polar residues" evidence="1">
    <location>
        <begin position="826"/>
        <end position="836"/>
    </location>
</feature>
<dbReference type="GO" id="GO:0003677">
    <property type="term" value="F:DNA binding"/>
    <property type="evidence" value="ECO:0007669"/>
    <property type="project" value="InterPro"/>
</dbReference>
<accession>A0A433QDT3</accession>
<feature type="compositionally biased region" description="Basic and acidic residues" evidence="1">
    <location>
        <begin position="1078"/>
        <end position="1093"/>
    </location>
</feature>
<feature type="region of interest" description="Disordered" evidence="1">
    <location>
        <begin position="156"/>
        <end position="225"/>
    </location>
</feature>
<feature type="compositionally biased region" description="Low complexity" evidence="1">
    <location>
        <begin position="1024"/>
        <end position="1043"/>
    </location>
</feature>
<proteinExistence type="predicted"/>
<dbReference type="EMBL" id="RBNJ01007504">
    <property type="protein sequence ID" value="RUS27921.1"/>
    <property type="molecule type" value="Genomic_DNA"/>
</dbReference>
<sequence>MSDTSAPETTSTQDNTPDHDPMDTTTHDKHTATPATPTTTTTTTAPSVVTTTTASRQPLPFPIHPDDAKDKVFTAILKALARVDNKPSSPKELANTIIKYKYATLGGATPYATVSSRISQHFKRAAEHNPPRPPLLAKHIDTVYPRRTQYSVVDVGVPASESSEPVPPATPRGRGRGRRGSRPGLASEPVRRVDHKSVVAQAQAQAHLTSDMSGLSSEDEGREVGEEGVVEKLGTGQASVTSAVAAAEGSTAVAGTAPKMRTLTKKRKRTHVVPRGTPNRVRSRHVTEGKRRRMEGEGGQDESEVSGSDLEADDESYMDDEETDTDEEIGKDAGHPEARRAITVTSPVATAPSLIVTIPKPVVAVSTPTPAPIVASTVPSSVSSPSDTAPSSSSNNGSSNSGPSNMGKQPAPFVPAPTMTTTPSPALAPPATIRIPTVIQPTHDDQSDDESEPDYSDYHEEMLKGDLNIDDDGPSPLPQHAIIPSFTPSGPFESRPPATPKVMAPPTSQAPQTTPTSTSAPSAHFSSLAPHSPRSRKTPGGTTPTPSLMDDLWLPYAFDQDFDAVFLSSEGGDGGHLGPLNIADPESISVSELDNYFPSSGSGSGNYTPPRKGPAGGSSPGRYKLSAASAAVGRERPASLQKALFGGRTGEEVVGAGAGVVDGENGGGGSGGVDDDERMDGEGVWHGLAESAFEERRVEKDERAKINVNTEAEASMDTDAVLIVKTRVIDTQPTGSSVVVVAESEFDTSSRHSNNTTYQETPIEEDMEPIYSQEEDAQPILVNLSTEEVTTAPRPRRGRRASSVASSTTEPGIITGTGMALRQRRGSASSLTTTEGITLRQRRGSTSSDLDTRPHRSGSRRTSKDDESDRPESPARRLSVSELPTAGSEGTSIRERVYGLLRVYELVSVDTDVRILRFIEATDGSSSSVAKRTRNGEFKSGRRTAYTCYLDAGNVNATQLRKAARSVMGAGKFEAVMEKEGTVINMNHGPMECRGAWVPLHRARELVNEYRIEHFAGIKQLLSDMPSKQDSSSSDASDEGSTTSDKKSTGSGDPERGQTSNDDELSAPETESEDEDDSKGGKDVEDAKHHATERAPQPAESIEANDPLKLLALVAEADAARSATIVTSQLTSSSSSAPEKQSPTPVISAPISPITLMPLLNAGTLSVLARRARMMSPSPNFEVDDDSYVKYEVEDEGFGSDDGKGQRGYVVGATSDIPNRVNATSVGVSISATAMVPAFNCPKVPSHLAISTAAANLSPVTPAPSPSTLSAPELTQLAMTDNNDVSPTLTPTMPSAPPSPMMNADAMVIGVPTAGDKQTIMIATNTPTTPSIYITVIDHIAVYVTLLTKAAGFDKDCRLMRRVDTGFVNGTTLLMAGGIETESERSIVLSLEVGRMRVRKHGSELFGTWIPLRRAMALATSCSLRHKLGPFLNENLDTYFPSPLPVSLPILQKAEAGLQAMTLAALRNSNPSSTRGPGFLAVSVSPNGANTHLQQLLLNMPHRHVKFGMSPRKAPMLGCFDDDNLAGAFRRKEISVVESSAMLSPTLAKSPPVSVCEAESPIESTPPLHDLPTPEGEVSGSGSGSGLASGSSSSPESEIDVVNNESDDNTDTDEDVEEVRERMKRIRAAAVDAMESGENVDLDDIVGGVAVGVLDDDYDVDPIDWNREGGDVVMMDGRHVVVRHHVRAAGTEDEESVLDMVQKATNEAQRRRSGGKGPGKAGAGKMGGRKVVSHHHHQQQQQQQRPVGATVAASVSGPKQGRRQQQQQQIVPAVPVVRGPAVERVQVLRGEEDEDEEIDIGGSDRDDDLR</sequence>
<feature type="compositionally biased region" description="Low complexity" evidence="1">
    <location>
        <begin position="32"/>
        <end position="55"/>
    </location>
</feature>
<feature type="compositionally biased region" description="Low complexity" evidence="1">
    <location>
        <begin position="375"/>
        <end position="405"/>
    </location>
</feature>
<feature type="compositionally biased region" description="Acidic residues" evidence="1">
    <location>
        <begin position="298"/>
        <end position="327"/>
    </location>
</feature>
<name>A0A433QDT3_9FUNG</name>
<feature type="region of interest" description="Disordered" evidence="1">
    <location>
        <begin position="1705"/>
        <end position="1810"/>
    </location>
</feature>
<feature type="compositionally biased region" description="Low complexity" evidence="1">
    <location>
        <begin position="504"/>
        <end position="523"/>
    </location>
</feature>
<dbReference type="Proteomes" id="UP000274822">
    <property type="component" value="Unassembled WGS sequence"/>
</dbReference>
<feature type="compositionally biased region" description="Polar residues" evidence="1">
    <location>
        <begin position="200"/>
        <end position="216"/>
    </location>
</feature>
<feature type="compositionally biased region" description="Basic residues" evidence="1">
    <location>
        <begin position="1727"/>
        <end position="1738"/>
    </location>
</feature>
<feature type="compositionally biased region" description="Basic and acidic residues" evidence="1">
    <location>
        <begin position="862"/>
        <end position="875"/>
    </location>
</feature>
<protein>
    <recommendedName>
        <fullName evidence="2">HTH APSES-type domain-containing protein</fullName>
    </recommendedName>
</protein>
<feature type="compositionally biased region" description="Basic and acidic residues" evidence="1">
    <location>
        <begin position="1044"/>
        <end position="1056"/>
    </location>
</feature>
<feature type="region of interest" description="Disordered" evidence="1">
    <location>
        <begin position="657"/>
        <end position="676"/>
    </location>
</feature>
<feature type="compositionally biased region" description="Low complexity" evidence="1">
    <location>
        <begin position="416"/>
        <end position="432"/>
    </location>
</feature>
<organism evidence="3 4">
    <name type="scientific">Jimgerdemannia flammicorona</name>
    <dbReference type="NCBI Taxonomy" id="994334"/>
    <lineage>
        <taxon>Eukaryota</taxon>
        <taxon>Fungi</taxon>
        <taxon>Fungi incertae sedis</taxon>
        <taxon>Mucoromycota</taxon>
        <taxon>Mucoromycotina</taxon>
        <taxon>Endogonomycetes</taxon>
        <taxon>Endogonales</taxon>
        <taxon>Endogonaceae</taxon>
        <taxon>Jimgerdemannia</taxon>
    </lineage>
</organism>
<feature type="compositionally biased region" description="Acidic residues" evidence="1">
    <location>
        <begin position="1791"/>
        <end position="1801"/>
    </location>
</feature>
<evidence type="ECO:0000313" key="3">
    <source>
        <dbReference type="EMBL" id="RUS27921.1"/>
    </source>
</evidence>
<feature type="compositionally biased region" description="Polar residues" evidence="1">
    <location>
        <begin position="1"/>
        <end position="13"/>
    </location>
</feature>
<keyword evidence="4" id="KW-1185">Reference proteome</keyword>
<feature type="compositionally biased region" description="Acidic residues" evidence="1">
    <location>
        <begin position="1061"/>
        <end position="1077"/>
    </location>
</feature>
<dbReference type="Gene3D" id="3.10.260.10">
    <property type="entry name" value="Transcription regulator HTH, APSES-type DNA-binding domain"/>
    <property type="match status" value="2"/>
</dbReference>
<feature type="compositionally biased region" description="Polar residues" evidence="1">
    <location>
        <begin position="592"/>
        <end position="607"/>
    </location>
</feature>
<feature type="region of interest" description="Disordered" evidence="1">
    <location>
        <begin position="1546"/>
        <end position="1620"/>
    </location>
</feature>
<dbReference type="InterPro" id="IPR003163">
    <property type="entry name" value="Tscrpt_reg_HTH_APSES-type"/>
</dbReference>
<feature type="compositionally biased region" description="Low complexity" evidence="1">
    <location>
        <begin position="1763"/>
        <end position="1785"/>
    </location>
</feature>
<comment type="caution">
    <text evidence="3">The sequence shown here is derived from an EMBL/GenBank/DDBJ whole genome shotgun (WGS) entry which is preliminary data.</text>
</comment>
<feature type="region of interest" description="Disordered" evidence="1">
    <location>
        <begin position="465"/>
        <end position="547"/>
    </location>
</feature>